<accession>A0A2S6GD69</accession>
<dbReference type="EMBL" id="PTIX01000031">
    <property type="protein sequence ID" value="PPK63173.1"/>
    <property type="molecule type" value="Genomic_DNA"/>
</dbReference>
<evidence type="ECO:0000313" key="1">
    <source>
        <dbReference type="EMBL" id="PPK63173.1"/>
    </source>
</evidence>
<dbReference type="Proteomes" id="UP000239203">
    <property type="component" value="Unassembled WGS sequence"/>
</dbReference>
<proteinExistence type="predicted"/>
<keyword evidence="2" id="KW-1185">Reference proteome</keyword>
<evidence type="ECO:0000313" key="2">
    <source>
        <dbReference type="Proteomes" id="UP000239203"/>
    </source>
</evidence>
<reference evidence="1 2" key="1">
    <citation type="submission" date="2018-02" db="EMBL/GenBank/DDBJ databases">
        <title>Genomic Encyclopedia of Archaeal and Bacterial Type Strains, Phase II (KMG-II): from individual species to whole genera.</title>
        <authorList>
            <person name="Goeker M."/>
        </authorList>
    </citation>
    <scope>NUCLEOTIDE SEQUENCE [LARGE SCALE GENOMIC DNA]</scope>
    <source>
        <strain evidence="1 2">YU 961-1</strain>
    </source>
</reference>
<comment type="caution">
    <text evidence="1">The sequence shown here is derived from an EMBL/GenBank/DDBJ whole genome shotgun (WGS) entry which is preliminary data.</text>
</comment>
<dbReference type="RefSeq" id="WP_104482982.1">
    <property type="nucleotide sequence ID" value="NZ_CP154825.1"/>
</dbReference>
<gene>
    <name evidence="1" type="ORF">CLV40_13142</name>
</gene>
<dbReference type="OrthoDB" id="4178485at2"/>
<dbReference type="AlphaFoldDB" id="A0A2S6GD69"/>
<organism evidence="1 2">
    <name type="scientific">Actinokineospora auranticolor</name>
    <dbReference type="NCBI Taxonomy" id="155976"/>
    <lineage>
        <taxon>Bacteria</taxon>
        <taxon>Bacillati</taxon>
        <taxon>Actinomycetota</taxon>
        <taxon>Actinomycetes</taxon>
        <taxon>Pseudonocardiales</taxon>
        <taxon>Pseudonocardiaceae</taxon>
        <taxon>Actinokineospora</taxon>
    </lineage>
</organism>
<name>A0A2S6GD69_9PSEU</name>
<protein>
    <submittedName>
        <fullName evidence="1">Uncharacterized protein</fullName>
    </submittedName>
</protein>
<sequence>MSQDAKALSRRVTELCGVPNPGWTWTSDSLVEAWEQMVEFVEEGYYDNIYEYNNDLFVRGKVQDVLDDEVARGLPGFAELRARLDALDARFRAVLFPEPSRDYGDWWHNHLPRYAGPELASDIANHYGLTIEVRQGGG</sequence>